<organism evidence="4 5">
    <name type="scientific">Paenibacillus urinalis</name>
    <dbReference type="NCBI Taxonomy" id="521520"/>
    <lineage>
        <taxon>Bacteria</taxon>
        <taxon>Bacillati</taxon>
        <taxon>Bacillota</taxon>
        <taxon>Bacilli</taxon>
        <taxon>Bacillales</taxon>
        <taxon>Paenibacillaceae</taxon>
        <taxon>Paenibacillus</taxon>
    </lineage>
</organism>
<dbReference type="InterPro" id="IPR013149">
    <property type="entry name" value="ADH-like_C"/>
</dbReference>
<evidence type="ECO:0000259" key="2">
    <source>
        <dbReference type="Pfam" id="PF00107"/>
    </source>
</evidence>
<dbReference type="Proteomes" id="UP001220962">
    <property type="component" value="Chromosome"/>
</dbReference>
<dbReference type="InterPro" id="IPR050129">
    <property type="entry name" value="Zn_alcohol_dh"/>
</dbReference>
<keyword evidence="1" id="KW-0560">Oxidoreductase</keyword>
<dbReference type="InterPro" id="IPR013154">
    <property type="entry name" value="ADH-like_N"/>
</dbReference>
<dbReference type="InterPro" id="IPR036291">
    <property type="entry name" value="NAD(P)-bd_dom_sf"/>
</dbReference>
<accession>A0AAX3MXA3</accession>
<proteinExistence type="predicted"/>
<dbReference type="EMBL" id="CP118101">
    <property type="protein sequence ID" value="WDH81037.1"/>
    <property type="molecule type" value="Genomic_DNA"/>
</dbReference>
<dbReference type="RefSeq" id="WP_274358791.1">
    <property type="nucleotide sequence ID" value="NZ_CP118101.1"/>
</dbReference>
<gene>
    <name evidence="4" type="ORF">PUW23_16020</name>
</gene>
<dbReference type="Gene3D" id="3.40.50.720">
    <property type="entry name" value="NAD(P)-binding Rossmann-like Domain"/>
    <property type="match status" value="1"/>
</dbReference>
<dbReference type="Gene3D" id="3.90.180.10">
    <property type="entry name" value="Medium-chain alcohol dehydrogenases, catalytic domain"/>
    <property type="match status" value="1"/>
</dbReference>
<dbReference type="InterPro" id="IPR011032">
    <property type="entry name" value="GroES-like_sf"/>
</dbReference>
<dbReference type="PANTHER" id="PTHR43401">
    <property type="entry name" value="L-THREONINE 3-DEHYDROGENASE"/>
    <property type="match status" value="1"/>
</dbReference>
<dbReference type="CDD" id="cd08261">
    <property type="entry name" value="Zn_ADH7"/>
    <property type="match status" value="1"/>
</dbReference>
<sequence>MRGIICEQIGTFRYVTDLPEPILGQDEAVIEIKRVGICGTDLHAYQGNQPFFEYPRILGHELAGIVTKISNHDQGILPGDQVTIVPYLHCNHCVACRSGRPNCCMQLQVLGVHVDGGLCERIKVPISHLLKTEGLSLDHTAMIEPLAIGAHAVRRSGICEGTEVLVIGGGPIGLGVMTLAKEAGANVIAMDVNKERLDFCRSWAKVSHTINAADEDLLEQLSKLTAGALMPIVIDATGNITSMTNAFNYTAHGGTLIYVGLVKGNITFNDPEFHKRELTIMGSRNATREDFAHVIKTISTGRINLDQYITHRASLEEMANLFDEWLEPESKVIKAIVEL</sequence>
<evidence type="ECO:0000259" key="3">
    <source>
        <dbReference type="Pfam" id="PF08240"/>
    </source>
</evidence>
<evidence type="ECO:0000256" key="1">
    <source>
        <dbReference type="ARBA" id="ARBA00023002"/>
    </source>
</evidence>
<dbReference type="PANTHER" id="PTHR43401:SF3">
    <property type="entry name" value="L-GALACTONATE-5-DEHYDROGENASE"/>
    <property type="match status" value="1"/>
</dbReference>
<name>A0AAX3MXA3_9BACL</name>
<evidence type="ECO:0000313" key="4">
    <source>
        <dbReference type="EMBL" id="WDH81037.1"/>
    </source>
</evidence>
<dbReference type="SUPFAM" id="SSF50129">
    <property type="entry name" value="GroES-like"/>
    <property type="match status" value="1"/>
</dbReference>
<protein>
    <submittedName>
        <fullName evidence="4">Zinc-binding alcohol dehydrogenase family protein</fullName>
    </submittedName>
</protein>
<dbReference type="Pfam" id="PF08240">
    <property type="entry name" value="ADH_N"/>
    <property type="match status" value="1"/>
</dbReference>
<dbReference type="GO" id="GO:0016491">
    <property type="term" value="F:oxidoreductase activity"/>
    <property type="evidence" value="ECO:0007669"/>
    <property type="project" value="UniProtKB-KW"/>
</dbReference>
<dbReference type="SUPFAM" id="SSF51735">
    <property type="entry name" value="NAD(P)-binding Rossmann-fold domains"/>
    <property type="match status" value="1"/>
</dbReference>
<reference evidence="4" key="1">
    <citation type="submission" date="2023-02" db="EMBL/GenBank/DDBJ databases">
        <title>Pathogen: clinical or host-associated sample.</title>
        <authorList>
            <person name="Hergert J."/>
            <person name="Casey R."/>
            <person name="Wagner J."/>
            <person name="Young E.L."/>
            <person name="Oakeson K.F."/>
        </authorList>
    </citation>
    <scope>NUCLEOTIDE SEQUENCE</scope>
    <source>
        <strain evidence="4">2022CK-00830</strain>
    </source>
</reference>
<dbReference type="Pfam" id="PF00107">
    <property type="entry name" value="ADH_zinc_N"/>
    <property type="match status" value="1"/>
</dbReference>
<dbReference type="AlphaFoldDB" id="A0AAX3MXA3"/>
<feature type="domain" description="Alcohol dehydrogenase-like N-terminal" evidence="3">
    <location>
        <begin position="24"/>
        <end position="132"/>
    </location>
</feature>
<evidence type="ECO:0000313" key="5">
    <source>
        <dbReference type="Proteomes" id="UP001220962"/>
    </source>
</evidence>
<feature type="domain" description="Alcohol dehydrogenase-like C-terminal" evidence="2">
    <location>
        <begin position="171"/>
        <end position="299"/>
    </location>
</feature>